<dbReference type="OrthoDB" id="5293449at2"/>
<keyword evidence="4 6" id="KW-0233">DNA recombination</keyword>
<evidence type="ECO:0000256" key="3">
    <source>
        <dbReference type="ARBA" id="ARBA00023125"/>
    </source>
</evidence>
<evidence type="ECO:0000256" key="1">
    <source>
        <dbReference type="ARBA" id="ARBA00022490"/>
    </source>
</evidence>
<dbReference type="Gene3D" id="1.10.150.20">
    <property type="entry name" value="5' to 3' exonuclease, C-terminal subdomain"/>
    <property type="match status" value="1"/>
</dbReference>
<evidence type="ECO:0000259" key="7">
    <source>
        <dbReference type="SMART" id="SM00278"/>
    </source>
</evidence>
<dbReference type="Pfam" id="PF07499">
    <property type="entry name" value="RuvA_C"/>
    <property type="match status" value="1"/>
</dbReference>
<dbReference type="InterPro" id="IPR036267">
    <property type="entry name" value="RuvA_C_sf"/>
</dbReference>
<evidence type="ECO:0000313" key="9">
    <source>
        <dbReference type="Proteomes" id="UP000297890"/>
    </source>
</evidence>
<dbReference type="GO" id="GO:0005737">
    <property type="term" value="C:cytoplasm"/>
    <property type="evidence" value="ECO:0007669"/>
    <property type="project" value="UniProtKB-SubCell"/>
</dbReference>
<evidence type="ECO:0000256" key="4">
    <source>
        <dbReference type="ARBA" id="ARBA00023172"/>
    </source>
</evidence>
<keyword evidence="9" id="KW-1185">Reference proteome</keyword>
<dbReference type="Pfam" id="PF01330">
    <property type="entry name" value="RuvA_N"/>
    <property type="match status" value="1"/>
</dbReference>
<dbReference type="InterPro" id="IPR000085">
    <property type="entry name" value="RuvA"/>
</dbReference>
<dbReference type="GO" id="GO:0006310">
    <property type="term" value="P:DNA recombination"/>
    <property type="evidence" value="ECO:0007669"/>
    <property type="project" value="UniProtKB-UniRule"/>
</dbReference>
<feature type="region of interest" description="Domain III" evidence="6">
    <location>
        <begin position="148"/>
        <end position="197"/>
    </location>
</feature>
<dbReference type="SUPFAM" id="SSF46929">
    <property type="entry name" value="DNA helicase RuvA subunit, C-terminal domain"/>
    <property type="match status" value="1"/>
</dbReference>
<comment type="similarity">
    <text evidence="6">Belongs to the RuvA family.</text>
</comment>
<dbReference type="GO" id="GO:0009378">
    <property type="term" value="F:four-way junction helicase activity"/>
    <property type="evidence" value="ECO:0007669"/>
    <property type="project" value="InterPro"/>
</dbReference>
<evidence type="ECO:0000256" key="6">
    <source>
        <dbReference type="HAMAP-Rule" id="MF_00031"/>
    </source>
</evidence>
<dbReference type="CDD" id="cd14332">
    <property type="entry name" value="UBA_RuvA_C"/>
    <property type="match status" value="1"/>
</dbReference>
<dbReference type="Pfam" id="PF14520">
    <property type="entry name" value="HHH_5"/>
    <property type="match status" value="1"/>
</dbReference>
<dbReference type="SMART" id="SM00278">
    <property type="entry name" value="HhH1"/>
    <property type="match status" value="2"/>
</dbReference>
<evidence type="ECO:0000313" key="8">
    <source>
        <dbReference type="EMBL" id="TFZ82335.1"/>
    </source>
</evidence>
<keyword evidence="1 6" id="KW-0963">Cytoplasm</keyword>
<sequence length="197" mass="21138">MIGRLRGEVIDVVPPGLVLDVSGVGYEVEIPGSLLEGMQPGQTIMLWTHLVSREDALQLYGFGSRAERALFRELMRVNGVGAKLALALLSALPAAHLQDCLARGDAAALMRVPGVGRKTADRLIMELRDRVGLLPLAPLPQATNGDGAERGAFEDAYAALLALGYRPTEARELLQSLDPAITDSETLIRLALRSAFQ</sequence>
<proteinExistence type="inferred from homology"/>
<dbReference type="Gene3D" id="1.10.8.10">
    <property type="entry name" value="DNA helicase RuvA subunit, C-terminal domain"/>
    <property type="match status" value="1"/>
</dbReference>
<reference evidence="8 9" key="1">
    <citation type="journal article" date="2019" name="ISME J.">
        <title>Candidatus Macondimonas diazotrophica, a novel gammaproteobacterial genus dominating crude-oil-contaminated coastal sediments.</title>
        <authorList>
            <person name="Karthikeyan S."/>
            <person name="Konstantinidis K."/>
        </authorList>
    </citation>
    <scope>NUCLEOTIDE SEQUENCE [LARGE SCALE GENOMIC DNA]</scope>
    <source>
        <strain evidence="8 9">KTK01</strain>
    </source>
</reference>
<gene>
    <name evidence="6 8" type="primary">ruvA</name>
    <name evidence="8" type="ORF">E4680_08825</name>
</gene>
<dbReference type="InterPro" id="IPR010994">
    <property type="entry name" value="RuvA_2-like"/>
</dbReference>
<dbReference type="SUPFAM" id="SSF50249">
    <property type="entry name" value="Nucleic acid-binding proteins"/>
    <property type="match status" value="1"/>
</dbReference>
<keyword evidence="3 6" id="KW-0238">DNA-binding</keyword>
<protein>
    <recommendedName>
        <fullName evidence="6">Holliday junction branch migration complex subunit RuvA</fullName>
    </recommendedName>
</protein>
<feature type="domain" description="Helix-hairpin-helix DNA-binding motif class 1" evidence="7">
    <location>
        <begin position="72"/>
        <end position="91"/>
    </location>
</feature>
<dbReference type="EMBL" id="SRIO01000010">
    <property type="protein sequence ID" value="TFZ82335.1"/>
    <property type="molecule type" value="Genomic_DNA"/>
</dbReference>
<feature type="domain" description="Helix-hairpin-helix DNA-binding motif class 1" evidence="7">
    <location>
        <begin position="107"/>
        <end position="126"/>
    </location>
</feature>
<dbReference type="GO" id="GO:0048476">
    <property type="term" value="C:Holliday junction resolvase complex"/>
    <property type="evidence" value="ECO:0007669"/>
    <property type="project" value="UniProtKB-UniRule"/>
</dbReference>
<evidence type="ECO:0000256" key="5">
    <source>
        <dbReference type="ARBA" id="ARBA00023204"/>
    </source>
</evidence>
<dbReference type="InterPro" id="IPR003583">
    <property type="entry name" value="Hlx-hairpin-Hlx_DNA-bd_motif"/>
</dbReference>
<organism evidence="8 9">
    <name type="scientific">Candidatus Macondimonas diazotrophica</name>
    <dbReference type="NCBI Taxonomy" id="2305248"/>
    <lineage>
        <taxon>Bacteria</taxon>
        <taxon>Pseudomonadati</taxon>
        <taxon>Pseudomonadota</taxon>
        <taxon>Gammaproteobacteria</taxon>
        <taxon>Chromatiales</taxon>
        <taxon>Ectothiorhodospiraceae</taxon>
        <taxon>Candidatus Macondimonas</taxon>
    </lineage>
</organism>
<comment type="domain">
    <text evidence="6">Has three domains with a flexible linker between the domains II and III and assumes an 'L' shape. Domain III is highly mobile and contacts RuvB.</text>
</comment>
<dbReference type="GO" id="GO:0000400">
    <property type="term" value="F:four-way junction DNA binding"/>
    <property type="evidence" value="ECO:0007669"/>
    <property type="project" value="UniProtKB-UniRule"/>
</dbReference>
<keyword evidence="2 6" id="KW-0227">DNA damage</keyword>
<dbReference type="SUPFAM" id="SSF47781">
    <property type="entry name" value="RuvA domain 2-like"/>
    <property type="match status" value="1"/>
</dbReference>
<name>A0A4Z0F9Q9_9GAMM</name>
<comment type="subunit">
    <text evidence="6">Homotetramer. Forms an RuvA(8)-RuvB(12)-Holliday junction (HJ) complex. HJ DNA is sandwiched between 2 RuvA tetramers; dsDNA enters through RuvA and exits via RuvB. An RuvB hexamer assembles on each DNA strand where it exits the tetramer. Each RuvB hexamer is contacted by two RuvA subunits (via domain III) on 2 adjacent RuvB subunits; this complex drives branch migration. In the full resolvosome a probable DNA-RuvA(4)-RuvB(12)-RuvC(2) complex forms which resolves the HJ.</text>
</comment>
<dbReference type="InterPro" id="IPR012340">
    <property type="entry name" value="NA-bd_OB-fold"/>
</dbReference>
<comment type="caution">
    <text evidence="8">The sequence shown here is derived from an EMBL/GenBank/DDBJ whole genome shotgun (WGS) entry which is preliminary data.</text>
</comment>
<dbReference type="AlphaFoldDB" id="A0A4Z0F9Q9"/>
<dbReference type="NCBIfam" id="TIGR00084">
    <property type="entry name" value="ruvA"/>
    <property type="match status" value="1"/>
</dbReference>
<dbReference type="RefSeq" id="WP_135282041.1">
    <property type="nucleotide sequence ID" value="NZ_SRIO01000010.1"/>
</dbReference>
<keyword evidence="5 6" id="KW-0234">DNA repair</keyword>
<evidence type="ECO:0000256" key="2">
    <source>
        <dbReference type="ARBA" id="ARBA00022763"/>
    </source>
</evidence>
<comment type="subcellular location">
    <subcellularLocation>
        <location evidence="6">Cytoplasm</location>
    </subcellularLocation>
</comment>
<comment type="caution">
    <text evidence="6">Lacks conserved residue(s) required for the propagation of feature annotation.</text>
</comment>
<dbReference type="GO" id="GO:0005524">
    <property type="term" value="F:ATP binding"/>
    <property type="evidence" value="ECO:0007669"/>
    <property type="project" value="InterPro"/>
</dbReference>
<dbReference type="InterPro" id="IPR013849">
    <property type="entry name" value="DNA_helicase_Holl-junc_RuvA_I"/>
</dbReference>
<dbReference type="InterPro" id="IPR011114">
    <property type="entry name" value="RuvA_C"/>
</dbReference>
<dbReference type="GO" id="GO:0006281">
    <property type="term" value="P:DNA repair"/>
    <property type="evidence" value="ECO:0007669"/>
    <property type="project" value="UniProtKB-UniRule"/>
</dbReference>
<accession>A0A4Z0F9Q9</accession>
<dbReference type="Gene3D" id="2.40.50.140">
    <property type="entry name" value="Nucleic acid-binding proteins"/>
    <property type="match status" value="1"/>
</dbReference>
<dbReference type="GO" id="GO:0009379">
    <property type="term" value="C:Holliday junction helicase complex"/>
    <property type="evidence" value="ECO:0007669"/>
    <property type="project" value="InterPro"/>
</dbReference>
<dbReference type="Proteomes" id="UP000297890">
    <property type="component" value="Unassembled WGS sequence"/>
</dbReference>
<comment type="function">
    <text evidence="6">The RuvA-RuvB-RuvC complex processes Holliday junction (HJ) DNA during genetic recombination and DNA repair, while the RuvA-RuvB complex plays an important role in the rescue of blocked DNA replication forks via replication fork reversal (RFR). RuvA specifically binds to HJ cruciform DNA, conferring on it an open structure. The RuvB hexamer acts as an ATP-dependent pump, pulling dsDNA into and through the RuvAB complex. HJ branch migration allows RuvC to scan DNA until it finds its consensus sequence, where it cleaves and resolves the cruciform DNA.</text>
</comment>
<dbReference type="HAMAP" id="MF_00031">
    <property type="entry name" value="DNA_HJ_migration_RuvA"/>
    <property type="match status" value="1"/>
</dbReference>